<dbReference type="InterPro" id="IPR003870">
    <property type="entry name" value="DUF222"/>
</dbReference>
<dbReference type="InterPro" id="IPR002711">
    <property type="entry name" value="HNH"/>
</dbReference>
<dbReference type="SMART" id="SM00507">
    <property type="entry name" value="HNHc"/>
    <property type="match status" value="1"/>
</dbReference>
<evidence type="ECO:0000313" key="5">
    <source>
        <dbReference type="EMBL" id="BDZ37437.1"/>
    </source>
</evidence>
<accession>A0ABN6WXX4</accession>
<dbReference type="EMBL" id="AP027728">
    <property type="protein sequence ID" value="BDZ37437.1"/>
    <property type="molecule type" value="Genomic_DNA"/>
</dbReference>
<evidence type="ECO:0000259" key="4">
    <source>
        <dbReference type="SMART" id="SM00507"/>
    </source>
</evidence>
<dbReference type="Proteomes" id="UP001321543">
    <property type="component" value="Chromosome"/>
</dbReference>
<feature type="region of interest" description="Disordered" evidence="3">
    <location>
        <begin position="370"/>
        <end position="427"/>
    </location>
</feature>
<reference evidence="6" key="1">
    <citation type="journal article" date="2019" name="Int. J. Syst. Evol. Microbiol.">
        <title>The Global Catalogue of Microorganisms (GCM) 10K type strain sequencing project: providing services to taxonomists for standard genome sequencing and annotation.</title>
        <authorList>
            <consortium name="The Broad Institute Genomics Platform"/>
            <consortium name="The Broad Institute Genome Sequencing Center for Infectious Disease"/>
            <person name="Wu L."/>
            <person name="Ma J."/>
        </authorList>
    </citation>
    <scope>NUCLEOTIDE SEQUENCE [LARGE SCALE GENOMIC DNA]</scope>
    <source>
        <strain evidence="6">NBRC 106310</strain>
    </source>
</reference>
<keyword evidence="2" id="KW-0175">Coiled coil</keyword>
<comment type="similarity">
    <text evidence="1">Belongs to the Rv1128c/1148c/1588c/1702c/1945/3466 family.</text>
</comment>
<sequence length="427" mass="45195">MRLAVQVAVQIAHESRAELGADSLSKQAGFRSPVQLIAATTGLSAGDAAGLVKVGEATAPRTDLVGQRMPAKYPAVQAALSSGALGAPAASLIVTFLDRACVGQEAGKVAEVEGRLVNRAQGLSLDDVRRLVKSAEAVLEESRLEAREHERRAQRSATMFERDGNLHLNLITPIEEGAAIKAAVDGYVTAQFQARKDASDAGEASVMGEADTDRRTVAMMRADAFTVFCTHVLGCEAEKTTLAGATVIVRVDAGDLQAGVGHGSIDGADQPVSIAAIRRMAASGAVIPCVLDSAGEILDFGRERRLFTRAQKLALVERDGGCAMCGLPPHMTKVHHIRWWQRDAGPTDLANGILLCETCHHRIHDNGWDIRIDNPPGTSKNSTGKNGTGKNGTGVSARARVWFIPPPSIDPTRTPRLGGRARYDIAA</sequence>
<dbReference type="Pfam" id="PF02720">
    <property type="entry name" value="DUF222"/>
    <property type="match status" value="1"/>
</dbReference>
<feature type="coiled-coil region" evidence="2">
    <location>
        <begin position="125"/>
        <end position="152"/>
    </location>
</feature>
<dbReference type="CDD" id="cd00085">
    <property type="entry name" value="HNHc"/>
    <property type="match status" value="1"/>
</dbReference>
<keyword evidence="6" id="KW-1185">Reference proteome</keyword>
<evidence type="ECO:0000256" key="1">
    <source>
        <dbReference type="ARBA" id="ARBA00023450"/>
    </source>
</evidence>
<evidence type="ECO:0000256" key="2">
    <source>
        <dbReference type="SAM" id="Coils"/>
    </source>
</evidence>
<gene>
    <name evidence="5" type="ORF">GCM10025863_00510</name>
</gene>
<dbReference type="InterPro" id="IPR003615">
    <property type="entry name" value="HNH_nuc"/>
</dbReference>
<protein>
    <recommendedName>
        <fullName evidence="4">HNH nuclease domain-containing protein</fullName>
    </recommendedName>
</protein>
<organism evidence="5 6">
    <name type="scientific">Microbacterium suwonense</name>
    <dbReference type="NCBI Taxonomy" id="683047"/>
    <lineage>
        <taxon>Bacteria</taxon>
        <taxon>Bacillati</taxon>
        <taxon>Actinomycetota</taxon>
        <taxon>Actinomycetes</taxon>
        <taxon>Micrococcales</taxon>
        <taxon>Microbacteriaceae</taxon>
        <taxon>Microbacterium</taxon>
    </lineage>
</organism>
<evidence type="ECO:0000313" key="6">
    <source>
        <dbReference type="Proteomes" id="UP001321543"/>
    </source>
</evidence>
<feature type="domain" description="HNH nuclease" evidence="4">
    <location>
        <begin position="310"/>
        <end position="361"/>
    </location>
</feature>
<evidence type="ECO:0000256" key="3">
    <source>
        <dbReference type="SAM" id="MobiDB-lite"/>
    </source>
</evidence>
<dbReference type="Pfam" id="PF01844">
    <property type="entry name" value="HNH"/>
    <property type="match status" value="1"/>
</dbReference>
<dbReference type="RefSeq" id="WP_286301247.1">
    <property type="nucleotide sequence ID" value="NZ_AP027728.1"/>
</dbReference>
<proteinExistence type="inferred from homology"/>
<dbReference type="Gene3D" id="1.10.30.50">
    <property type="match status" value="1"/>
</dbReference>
<name>A0ABN6WXX4_9MICO</name>